<reference evidence="1" key="1">
    <citation type="journal article" date="2014" name="Int. J. Syst. Evol. Microbiol.">
        <title>Complete genome sequence of Corynebacterium casei LMG S-19264T (=DSM 44701T), isolated from a smear-ripened cheese.</title>
        <authorList>
            <consortium name="US DOE Joint Genome Institute (JGI-PGF)"/>
            <person name="Walter F."/>
            <person name="Albersmeier A."/>
            <person name="Kalinowski J."/>
            <person name="Ruckert C."/>
        </authorList>
    </citation>
    <scope>NUCLEOTIDE SEQUENCE</scope>
    <source>
        <strain evidence="1">JCM 3313</strain>
    </source>
</reference>
<dbReference type="Gene3D" id="3.40.50.720">
    <property type="entry name" value="NAD(P)-binding Rossmann-like Domain"/>
    <property type="match status" value="1"/>
</dbReference>
<dbReference type="RefSeq" id="WP_189223616.1">
    <property type="nucleotide sequence ID" value="NZ_BMRG01000004.1"/>
</dbReference>
<keyword evidence="2" id="KW-1185">Reference proteome</keyword>
<dbReference type="SUPFAM" id="SSF51735">
    <property type="entry name" value="NAD(P)-binding Rossmann-fold domains"/>
    <property type="match status" value="1"/>
</dbReference>
<sequence length="279" mass="29812">MNTLVIGGTGTTGSRVAAALRERGAGLRVATRHPRPDRPDQVRFDWADPATHDPATAEVDRVYLIPPLGAVDPLPVVEPFLTRAVDRGVRRVVLLSSSAVAPDTPGLGALQRAVRDLAPQWAVLRPSWFLQNLTREHVLARGIRERGEIVTATGSGRVALVDADDIAAVAVRALLDPVSHDTDHVITGPRAVDYAEVAETITEVTGRPVRHRSVSAGELTALLVADGMPEPFAAVLAALDETIRDGAEDRVTTTVADLTGRPPRSLREFVTAHRDAFAA</sequence>
<evidence type="ECO:0000313" key="1">
    <source>
        <dbReference type="EMBL" id="GGP53837.1"/>
    </source>
</evidence>
<organism evidence="1 2">
    <name type="scientific">Saccharothrix coeruleofusca</name>
    <dbReference type="NCBI Taxonomy" id="33919"/>
    <lineage>
        <taxon>Bacteria</taxon>
        <taxon>Bacillati</taxon>
        <taxon>Actinomycetota</taxon>
        <taxon>Actinomycetes</taxon>
        <taxon>Pseudonocardiales</taxon>
        <taxon>Pseudonocardiaceae</taxon>
        <taxon>Saccharothrix</taxon>
    </lineage>
</organism>
<dbReference type="Proteomes" id="UP000639606">
    <property type="component" value="Unassembled WGS sequence"/>
</dbReference>
<dbReference type="Gene3D" id="3.90.25.10">
    <property type="entry name" value="UDP-galactose 4-epimerase, domain 1"/>
    <property type="match status" value="1"/>
</dbReference>
<gene>
    <name evidence="1" type="ORF">GCM10010185_27680</name>
</gene>
<comment type="caution">
    <text evidence="1">The sequence shown here is derived from an EMBL/GenBank/DDBJ whole genome shotgun (WGS) entry which is preliminary data.</text>
</comment>
<reference evidence="1" key="2">
    <citation type="submission" date="2020-09" db="EMBL/GenBank/DDBJ databases">
        <authorList>
            <person name="Sun Q."/>
            <person name="Ohkuma M."/>
        </authorList>
    </citation>
    <scope>NUCLEOTIDE SEQUENCE</scope>
    <source>
        <strain evidence="1">JCM 3313</strain>
    </source>
</reference>
<accession>A0A918EEN0</accession>
<proteinExistence type="predicted"/>
<dbReference type="InterPro" id="IPR051604">
    <property type="entry name" value="Ergot_Alk_Oxidoreductase"/>
</dbReference>
<dbReference type="PANTHER" id="PTHR43162:SF1">
    <property type="entry name" value="PRESTALK A DIFFERENTIATION PROTEIN A"/>
    <property type="match status" value="1"/>
</dbReference>
<dbReference type="AlphaFoldDB" id="A0A918EEN0"/>
<dbReference type="InterPro" id="IPR036291">
    <property type="entry name" value="NAD(P)-bd_dom_sf"/>
</dbReference>
<name>A0A918EEN0_9PSEU</name>
<protein>
    <submittedName>
        <fullName evidence="1">Oxidoreductase</fullName>
    </submittedName>
</protein>
<dbReference type="PANTHER" id="PTHR43162">
    <property type="match status" value="1"/>
</dbReference>
<dbReference type="EMBL" id="BMRG01000004">
    <property type="protein sequence ID" value="GGP53837.1"/>
    <property type="molecule type" value="Genomic_DNA"/>
</dbReference>
<evidence type="ECO:0000313" key="2">
    <source>
        <dbReference type="Proteomes" id="UP000639606"/>
    </source>
</evidence>